<keyword evidence="3" id="KW-1185">Reference proteome</keyword>
<protein>
    <recommendedName>
        <fullName evidence="4">Type II secretion system protein</fullName>
    </recommendedName>
</protein>
<sequence length="134" mass="14866">MRNKRRDNLVRRSARSGGFTFVELLATVVLIGTIMPVAMRTIALCTRLAGQSRREIEAVSLASTKLAELVASKDWATGGKAGDFGADWPGYEWSAEVSSWTESTVRQLDVQVFWTSQGRQRQLTLSTLVYPEAK</sequence>
<name>A0AAW6U3K2_9BACT</name>
<evidence type="ECO:0000313" key="3">
    <source>
        <dbReference type="Proteomes" id="UP001431776"/>
    </source>
</evidence>
<dbReference type="Proteomes" id="UP001431776">
    <property type="component" value="Unassembled WGS sequence"/>
</dbReference>
<dbReference type="AlphaFoldDB" id="A0AAW6U3K2"/>
<keyword evidence="1" id="KW-0812">Transmembrane</keyword>
<keyword evidence="1" id="KW-1133">Transmembrane helix</keyword>
<evidence type="ECO:0000313" key="2">
    <source>
        <dbReference type="EMBL" id="MDI6450686.1"/>
    </source>
</evidence>
<dbReference type="RefSeq" id="WP_349246097.1">
    <property type="nucleotide sequence ID" value="NZ_JASCXX010000023.1"/>
</dbReference>
<gene>
    <name evidence="2" type="ORF">QJ522_16630</name>
</gene>
<dbReference type="EMBL" id="JASCXX010000023">
    <property type="protein sequence ID" value="MDI6450686.1"/>
    <property type="molecule type" value="Genomic_DNA"/>
</dbReference>
<comment type="caution">
    <text evidence="2">The sequence shown here is derived from an EMBL/GenBank/DDBJ whole genome shotgun (WGS) entry which is preliminary data.</text>
</comment>
<feature type="transmembrane region" description="Helical" evidence="1">
    <location>
        <begin position="21"/>
        <end position="39"/>
    </location>
</feature>
<proteinExistence type="predicted"/>
<accession>A0AAW6U3K2</accession>
<reference evidence="2" key="1">
    <citation type="submission" date="2023-05" db="EMBL/GenBank/DDBJ databases">
        <title>Anaerotaeda fermentans gen. nov., sp. nov., a novel anaerobic planctomycete of the new family within the order Sedimentisphaerales isolated from Taman Peninsula, Russia.</title>
        <authorList>
            <person name="Khomyakova M.A."/>
            <person name="Merkel A.Y."/>
            <person name="Slobodkin A.I."/>
        </authorList>
    </citation>
    <scope>NUCLEOTIDE SEQUENCE</scope>
    <source>
        <strain evidence="2">M17dextr</strain>
    </source>
</reference>
<organism evidence="2 3">
    <name type="scientific">Anaerobaca lacustris</name>
    <dbReference type="NCBI Taxonomy" id="3044600"/>
    <lineage>
        <taxon>Bacteria</taxon>
        <taxon>Pseudomonadati</taxon>
        <taxon>Planctomycetota</taxon>
        <taxon>Phycisphaerae</taxon>
        <taxon>Sedimentisphaerales</taxon>
        <taxon>Anaerobacaceae</taxon>
        <taxon>Anaerobaca</taxon>
    </lineage>
</organism>
<evidence type="ECO:0008006" key="4">
    <source>
        <dbReference type="Google" id="ProtNLM"/>
    </source>
</evidence>
<keyword evidence="1" id="KW-0472">Membrane</keyword>
<evidence type="ECO:0000256" key="1">
    <source>
        <dbReference type="SAM" id="Phobius"/>
    </source>
</evidence>